<dbReference type="GO" id="GO:0016791">
    <property type="term" value="F:phosphatase activity"/>
    <property type="evidence" value="ECO:0007669"/>
    <property type="project" value="TreeGrafter"/>
</dbReference>
<dbReference type="Gene3D" id="1.10.150.240">
    <property type="entry name" value="Putative phosphatase, domain 2"/>
    <property type="match status" value="1"/>
</dbReference>
<evidence type="ECO:0000259" key="5">
    <source>
        <dbReference type="Pfam" id="PF01261"/>
    </source>
</evidence>
<dbReference type="Pfam" id="PF00702">
    <property type="entry name" value="Hydrolase"/>
    <property type="match status" value="1"/>
</dbReference>
<keyword evidence="4" id="KW-0460">Magnesium</keyword>
<dbReference type="SUPFAM" id="SSF56784">
    <property type="entry name" value="HAD-like"/>
    <property type="match status" value="1"/>
</dbReference>
<proteinExistence type="predicted"/>
<sequence length="564" mass="64124">MKNPIYAIWFDIGGTLKVTRRDPEVRRSAILELMEALNFQGSFDDFDQLISSRYRSYKEWCNSTLYMLSEEDLWVRFLLPDYPEDFVRRHALAFNKLRRSGREPVLLPGAVETIHTLYDRGYRLFVISNTTSSIETPNLLEKTGLVDVFEGVLLSITFGRRKPHPSLFIAAARQMNIDPANCVYVGNDLARDLVGARQAGLGGTILIDKDGGFDDDLDKGIDQQESIGMQPDARISSLSQLLELFPPLNGQTAPKWDEQPLYDAALSTMWGVGQPGSFNQTFIDGRKAGFARFELNHRVTTELIEQFDHDQFYIASVHEPCPTTMSYEDRKQMDITISNLEESKRVQAVDDIKRSIDTAIKLGSRLVVIHPGAITCDRWRDDRLRVLFRQGHRHTSEYQALLADVIAHRETLVHPHLEQALISMQEIVRFSTGSGINLGLENRYRYYDIPLLDEMEQLLAICDANWYGFQYDVGHAHTLDVLGLVPHFEWLERFSSRMVGVHFHDVIGITDHQVPGQGDVDFTAISRYIPDSAQITLEIGPKASLTDLAEGLQRLVDYGCIERI</sequence>
<dbReference type="Proteomes" id="UP000195514">
    <property type="component" value="Chromosome I"/>
</dbReference>
<evidence type="ECO:0000313" key="7">
    <source>
        <dbReference type="Proteomes" id="UP000195514"/>
    </source>
</evidence>
<dbReference type="InterPro" id="IPR006439">
    <property type="entry name" value="HAD-SF_hydro_IA"/>
</dbReference>
<name>A0A1Y6K2F7_9CHLR</name>
<evidence type="ECO:0000313" key="6">
    <source>
        <dbReference type="EMBL" id="SMX53853.1"/>
    </source>
</evidence>
<evidence type="ECO:0000256" key="4">
    <source>
        <dbReference type="ARBA" id="ARBA00022842"/>
    </source>
</evidence>
<dbReference type="InterPro" id="IPR036412">
    <property type="entry name" value="HAD-like_sf"/>
</dbReference>
<dbReference type="SFLD" id="SFLDS00003">
    <property type="entry name" value="Haloacid_Dehalogenase"/>
    <property type="match status" value="1"/>
</dbReference>
<dbReference type="Gene3D" id="3.20.20.150">
    <property type="entry name" value="Divalent-metal-dependent TIM barrel enzymes"/>
    <property type="match status" value="1"/>
</dbReference>
<dbReference type="NCBIfam" id="TIGR01549">
    <property type="entry name" value="HAD-SF-IA-v1"/>
    <property type="match status" value="1"/>
</dbReference>
<dbReference type="PANTHER" id="PTHR46470">
    <property type="entry name" value="N-ACYLNEURAMINATE-9-PHOSPHATASE"/>
    <property type="match status" value="1"/>
</dbReference>
<dbReference type="KEGG" id="abat:CFX1CAM_0788"/>
<keyword evidence="7" id="KW-1185">Reference proteome</keyword>
<feature type="domain" description="Xylose isomerase-like TIM barrel" evidence="5">
    <location>
        <begin position="323"/>
        <end position="529"/>
    </location>
</feature>
<dbReference type="GO" id="GO:0046872">
    <property type="term" value="F:metal ion binding"/>
    <property type="evidence" value="ECO:0007669"/>
    <property type="project" value="UniProtKB-KW"/>
</dbReference>
<gene>
    <name evidence="6" type="ORF">CFX1CAM_0788</name>
</gene>
<dbReference type="InterPro" id="IPR023214">
    <property type="entry name" value="HAD_sf"/>
</dbReference>
<dbReference type="InterPro" id="IPR036237">
    <property type="entry name" value="Xyl_isomerase-like_sf"/>
</dbReference>
<dbReference type="SUPFAM" id="SSF51658">
    <property type="entry name" value="Xylose isomerase-like"/>
    <property type="match status" value="1"/>
</dbReference>
<dbReference type="PANTHER" id="PTHR46470:SF2">
    <property type="entry name" value="GLYCERALDEHYDE 3-PHOSPHATE PHOSPHATASE"/>
    <property type="match status" value="1"/>
</dbReference>
<dbReference type="Gene3D" id="3.40.50.1000">
    <property type="entry name" value="HAD superfamily/HAD-like"/>
    <property type="match status" value="1"/>
</dbReference>
<comment type="cofactor">
    <cofactor evidence="1">
        <name>Mg(2+)</name>
        <dbReference type="ChEBI" id="CHEBI:18420"/>
    </cofactor>
</comment>
<keyword evidence="2" id="KW-0479">Metal-binding</keyword>
<evidence type="ECO:0000256" key="3">
    <source>
        <dbReference type="ARBA" id="ARBA00022801"/>
    </source>
</evidence>
<protein>
    <recommendedName>
        <fullName evidence="5">Xylose isomerase-like TIM barrel domain-containing protein</fullName>
    </recommendedName>
</protein>
<evidence type="ECO:0000256" key="1">
    <source>
        <dbReference type="ARBA" id="ARBA00001946"/>
    </source>
</evidence>
<dbReference type="OrthoDB" id="270844at2"/>
<dbReference type="EMBL" id="LT859958">
    <property type="protein sequence ID" value="SMX53853.1"/>
    <property type="molecule type" value="Genomic_DNA"/>
</dbReference>
<dbReference type="InterPro" id="IPR013022">
    <property type="entry name" value="Xyl_isomerase-like_TIM-brl"/>
</dbReference>
<accession>A0A1Y6K2F7</accession>
<dbReference type="RefSeq" id="WP_087861767.1">
    <property type="nucleotide sequence ID" value="NZ_LT859958.1"/>
</dbReference>
<dbReference type="SFLD" id="SFLDG01129">
    <property type="entry name" value="C1.5:_HAD__Beta-PGM__Phosphata"/>
    <property type="match status" value="1"/>
</dbReference>
<dbReference type="InterPro" id="IPR023198">
    <property type="entry name" value="PGP-like_dom2"/>
</dbReference>
<evidence type="ECO:0000256" key="2">
    <source>
        <dbReference type="ARBA" id="ARBA00022723"/>
    </source>
</evidence>
<keyword evidence="3" id="KW-0378">Hydrolase</keyword>
<dbReference type="GO" id="GO:0044281">
    <property type="term" value="P:small molecule metabolic process"/>
    <property type="evidence" value="ECO:0007669"/>
    <property type="project" value="UniProtKB-ARBA"/>
</dbReference>
<dbReference type="AlphaFoldDB" id="A0A1Y6K2F7"/>
<reference evidence="7" key="1">
    <citation type="submission" date="2017-05" db="EMBL/GenBank/DDBJ databases">
        <authorList>
            <person name="Kirkegaard R."/>
            <person name="Mcilroy J S."/>
        </authorList>
    </citation>
    <scope>NUCLEOTIDE SEQUENCE [LARGE SCALE GENOMIC DNA]</scope>
</reference>
<organism evidence="6 7">
    <name type="scientific">Candidatus Brevifilum fermentans</name>
    <dbReference type="NCBI Taxonomy" id="1986204"/>
    <lineage>
        <taxon>Bacteria</taxon>
        <taxon>Bacillati</taxon>
        <taxon>Chloroflexota</taxon>
        <taxon>Anaerolineae</taxon>
        <taxon>Anaerolineales</taxon>
        <taxon>Anaerolineaceae</taxon>
        <taxon>Candidatus Brevifilum</taxon>
    </lineage>
</organism>
<dbReference type="InterPro" id="IPR051400">
    <property type="entry name" value="HAD-like_hydrolase"/>
</dbReference>
<dbReference type="Pfam" id="PF01261">
    <property type="entry name" value="AP_endonuc_2"/>
    <property type="match status" value="1"/>
</dbReference>